<evidence type="ECO:0000256" key="1">
    <source>
        <dbReference type="SAM" id="MobiDB-lite"/>
    </source>
</evidence>
<gene>
    <name evidence="3" type="ORF">IAG42_00885</name>
</gene>
<accession>A0A7H1B0P8</accession>
<feature type="transmembrane region" description="Helical" evidence="2">
    <location>
        <begin position="25"/>
        <end position="43"/>
    </location>
</feature>
<dbReference type="EMBL" id="CP061281">
    <property type="protein sequence ID" value="QNS02303.1"/>
    <property type="molecule type" value="Genomic_DNA"/>
</dbReference>
<organism evidence="3 4">
    <name type="scientific">Streptomyces xanthii</name>
    <dbReference type="NCBI Taxonomy" id="2768069"/>
    <lineage>
        <taxon>Bacteria</taxon>
        <taxon>Bacillati</taxon>
        <taxon>Actinomycetota</taxon>
        <taxon>Actinomycetes</taxon>
        <taxon>Kitasatosporales</taxon>
        <taxon>Streptomycetaceae</taxon>
        <taxon>Streptomyces</taxon>
    </lineage>
</organism>
<feature type="transmembrane region" description="Helical" evidence="2">
    <location>
        <begin position="135"/>
        <end position="157"/>
    </location>
</feature>
<feature type="compositionally biased region" description="Basic and acidic residues" evidence="1">
    <location>
        <begin position="187"/>
        <end position="202"/>
    </location>
</feature>
<dbReference type="RefSeq" id="WP_188335058.1">
    <property type="nucleotide sequence ID" value="NZ_CP061281.1"/>
</dbReference>
<dbReference type="KEGG" id="sxn:IAG42_00885"/>
<reference evidence="3 4" key="1">
    <citation type="submission" date="2020-09" db="EMBL/GenBank/DDBJ databases">
        <title>A novel species.</title>
        <authorList>
            <person name="Gao J."/>
        </authorList>
    </citation>
    <scope>NUCLEOTIDE SEQUENCE [LARGE SCALE GENOMIC DNA]</scope>
    <source>
        <strain evidence="3 4">CRXT-Y-14</strain>
    </source>
</reference>
<feature type="region of interest" description="Disordered" evidence="1">
    <location>
        <begin position="181"/>
        <end position="202"/>
    </location>
</feature>
<protein>
    <submittedName>
        <fullName evidence="3">Uncharacterized protein</fullName>
    </submittedName>
</protein>
<dbReference type="PANTHER" id="PTHR42305:SF1">
    <property type="entry name" value="MEMBRANE PROTEIN RV1733C-RELATED"/>
    <property type="match status" value="1"/>
</dbReference>
<keyword evidence="2" id="KW-0812">Transmembrane</keyword>
<evidence type="ECO:0000313" key="3">
    <source>
        <dbReference type="EMBL" id="QNS02303.1"/>
    </source>
</evidence>
<keyword evidence="2" id="KW-1133">Transmembrane helix</keyword>
<evidence type="ECO:0000256" key="2">
    <source>
        <dbReference type="SAM" id="Phobius"/>
    </source>
</evidence>
<sequence>MSRLEVPGAEPALPTEETRGRALRLRVLMIALVCGVVAAVALWRADGQAQSQRAAHLHHVTAVTTAAARTLPEPGSRYGVQPRSVASARWEQPAGVPRAGKIDVPLGTGKGATVPLWVDDAGAPAQPPGTVAGRALGALSGGALVTATAGLTMLGCLRLARRRTERHLLAAWEREWEEVEPVWSGRPRHDCGPDTGEDGRGT</sequence>
<proteinExistence type="predicted"/>
<name>A0A7H1B0P8_9ACTN</name>
<keyword evidence="4" id="KW-1185">Reference proteome</keyword>
<keyword evidence="2" id="KW-0472">Membrane</keyword>
<dbReference type="Proteomes" id="UP000516428">
    <property type="component" value="Chromosome"/>
</dbReference>
<dbReference type="PANTHER" id="PTHR42305">
    <property type="entry name" value="MEMBRANE PROTEIN RV1733C-RELATED"/>
    <property type="match status" value="1"/>
</dbReference>
<dbReference type="InterPro" id="IPR039708">
    <property type="entry name" value="MT1774/Rv1733c-like"/>
</dbReference>
<dbReference type="AlphaFoldDB" id="A0A7H1B0P8"/>
<evidence type="ECO:0000313" key="4">
    <source>
        <dbReference type="Proteomes" id="UP000516428"/>
    </source>
</evidence>